<evidence type="ECO:0000313" key="2">
    <source>
        <dbReference type="Proteomes" id="UP000319525"/>
    </source>
</evidence>
<organism evidence="1 2">
    <name type="scientific">Microbacterium testaceum</name>
    <name type="common">Aureobacterium testaceum</name>
    <name type="synonym">Brevibacterium testaceum</name>
    <dbReference type="NCBI Taxonomy" id="2033"/>
    <lineage>
        <taxon>Bacteria</taxon>
        <taxon>Bacillati</taxon>
        <taxon>Actinomycetota</taxon>
        <taxon>Actinomycetes</taxon>
        <taxon>Micrococcales</taxon>
        <taxon>Microbacteriaceae</taxon>
        <taxon>Microbacterium</taxon>
    </lineage>
</organism>
<proteinExistence type="predicted"/>
<dbReference type="EMBL" id="BJML01000002">
    <property type="protein sequence ID" value="GEB45169.1"/>
    <property type="molecule type" value="Genomic_DNA"/>
</dbReference>
<sequence>MIGVADALRGSVGERDFQAGRLMGYEYGMTNSRIPHGDLRKTNAVWISLPASLSEITLVDTMSSEKDAGLSLPVLNPPRTSDGRWQVEGFIPAFATDLLRPTFTPALSKVPSVTAIVIRAGFLIAYGMRAHDASTIGPVADSLAALIDAVPSGAWGRSDVLVAGLGVFPRRTVGGAELRLEQRLVRPDWKGYGLGGKVQWRQASDALKHVTMSRREAVDVWDVPPGTPSGIYIGTQAGGSDVPTVASAPHHGV</sequence>
<name>A0A4Y3QJS3_MICTE</name>
<protein>
    <submittedName>
        <fullName evidence="1">Uncharacterized protein</fullName>
    </submittedName>
</protein>
<dbReference type="Proteomes" id="UP000319525">
    <property type="component" value="Unassembled WGS sequence"/>
</dbReference>
<accession>A0A4Y3QJS3</accession>
<evidence type="ECO:0000313" key="1">
    <source>
        <dbReference type="EMBL" id="GEB45169.1"/>
    </source>
</evidence>
<gene>
    <name evidence="1" type="ORF">MTE01_11140</name>
</gene>
<reference evidence="1 2" key="1">
    <citation type="submission" date="2019-06" db="EMBL/GenBank/DDBJ databases">
        <title>Whole genome shotgun sequence of Microbacterium testaceum NBRC 12675.</title>
        <authorList>
            <person name="Hosoyama A."/>
            <person name="Uohara A."/>
            <person name="Ohji S."/>
            <person name="Ichikawa N."/>
        </authorList>
    </citation>
    <scope>NUCLEOTIDE SEQUENCE [LARGE SCALE GENOMIC DNA]</scope>
    <source>
        <strain evidence="1 2">NBRC 12675</strain>
    </source>
</reference>
<dbReference type="RefSeq" id="WP_322476155.1">
    <property type="nucleotide sequence ID" value="NZ_JAOCZR010000010.1"/>
</dbReference>
<comment type="caution">
    <text evidence="1">The sequence shown here is derived from an EMBL/GenBank/DDBJ whole genome shotgun (WGS) entry which is preliminary data.</text>
</comment>
<dbReference type="AlphaFoldDB" id="A0A4Y3QJS3"/>